<evidence type="ECO:0000259" key="7">
    <source>
        <dbReference type="PROSITE" id="PS51935"/>
    </source>
</evidence>
<evidence type="ECO:0000256" key="6">
    <source>
        <dbReference type="SAM" id="SignalP"/>
    </source>
</evidence>
<dbReference type="AlphaFoldDB" id="A0A4Z0HFE6"/>
<feature type="region of interest" description="Disordered" evidence="5">
    <location>
        <begin position="29"/>
        <end position="73"/>
    </location>
</feature>
<protein>
    <submittedName>
        <fullName evidence="8">Peptidoglycan endopeptidase</fullName>
    </submittedName>
</protein>
<dbReference type="GO" id="GO:0008234">
    <property type="term" value="F:cysteine-type peptidase activity"/>
    <property type="evidence" value="ECO:0007669"/>
    <property type="project" value="UniProtKB-KW"/>
</dbReference>
<evidence type="ECO:0000313" key="9">
    <source>
        <dbReference type="Proteomes" id="UP000297948"/>
    </source>
</evidence>
<organism evidence="8 9">
    <name type="scientific">Streptomyces palmae</name>
    <dbReference type="NCBI Taxonomy" id="1701085"/>
    <lineage>
        <taxon>Bacteria</taxon>
        <taxon>Bacillati</taxon>
        <taxon>Actinomycetota</taxon>
        <taxon>Actinomycetes</taxon>
        <taxon>Kitasatosporales</taxon>
        <taxon>Streptomycetaceae</taxon>
        <taxon>Streptomyces</taxon>
    </lineage>
</organism>
<feature type="region of interest" description="Disordered" evidence="5">
    <location>
        <begin position="180"/>
        <end position="210"/>
    </location>
</feature>
<feature type="signal peptide" evidence="6">
    <location>
        <begin position="1"/>
        <end position="27"/>
    </location>
</feature>
<accession>A0A4Z0HFE6</accession>
<dbReference type="Pfam" id="PF00877">
    <property type="entry name" value="NLPC_P60"/>
    <property type="match status" value="1"/>
</dbReference>
<keyword evidence="9" id="KW-1185">Reference proteome</keyword>
<keyword evidence="6" id="KW-0732">Signal</keyword>
<evidence type="ECO:0000256" key="5">
    <source>
        <dbReference type="SAM" id="MobiDB-lite"/>
    </source>
</evidence>
<feature type="compositionally biased region" description="Basic and acidic residues" evidence="5">
    <location>
        <begin position="64"/>
        <end position="73"/>
    </location>
</feature>
<evidence type="ECO:0000313" key="8">
    <source>
        <dbReference type="EMBL" id="TGB17936.1"/>
    </source>
</evidence>
<evidence type="ECO:0000256" key="3">
    <source>
        <dbReference type="ARBA" id="ARBA00022801"/>
    </source>
</evidence>
<evidence type="ECO:0000256" key="1">
    <source>
        <dbReference type="ARBA" id="ARBA00007074"/>
    </source>
</evidence>
<feature type="chain" id="PRO_5021428779" evidence="6">
    <location>
        <begin position="28"/>
        <end position="210"/>
    </location>
</feature>
<name>A0A4Z0HFE6_9ACTN</name>
<dbReference type="EMBL" id="SRID01000012">
    <property type="protein sequence ID" value="TGB17936.1"/>
    <property type="molecule type" value="Genomic_DNA"/>
</dbReference>
<comment type="caution">
    <text evidence="8">The sequence shown here is derived from an EMBL/GenBank/DDBJ whole genome shotgun (WGS) entry which is preliminary data.</text>
</comment>
<sequence length="210" mass="22104">MTGRMVRMACAASLAAAAVGIPQIAVAAAQPTRPAGAPHAERRAGQPRDRAHTAPHAQQARRAPRTEHPPSAEGDKALRFALQQIGKPYAWGAEGPDSFDCSGLTAGAWAYAGRPIPRTSQQQWRDLPHVPLDQLRPGDLVVYYADASHVALYAGEDTVVEALRPGTTVRMSPLAANPVLGAVRPDPGSPPLEGYVPPPPLRESQGGGLD</sequence>
<dbReference type="PROSITE" id="PS51935">
    <property type="entry name" value="NLPC_P60"/>
    <property type="match status" value="1"/>
</dbReference>
<reference evidence="8 9" key="1">
    <citation type="submission" date="2019-03" db="EMBL/GenBank/DDBJ databases">
        <authorList>
            <person name="Gonzalez-Pimentel J.L."/>
        </authorList>
    </citation>
    <scope>NUCLEOTIDE SEQUENCE [LARGE SCALE GENOMIC DNA]</scope>
    <source>
        <strain evidence="8 9">JCM 31289</strain>
    </source>
</reference>
<keyword evidence="2" id="KW-0645">Protease</keyword>
<dbReference type="InterPro" id="IPR051794">
    <property type="entry name" value="PG_Endopeptidase_C40"/>
</dbReference>
<dbReference type="InterPro" id="IPR000064">
    <property type="entry name" value="NLP_P60_dom"/>
</dbReference>
<evidence type="ECO:0000256" key="2">
    <source>
        <dbReference type="ARBA" id="ARBA00022670"/>
    </source>
</evidence>
<gene>
    <name evidence="8" type="ORF">E4099_02755</name>
</gene>
<proteinExistence type="inferred from homology"/>
<dbReference type="InterPro" id="IPR038765">
    <property type="entry name" value="Papain-like_cys_pep_sf"/>
</dbReference>
<evidence type="ECO:0000256" key="4">
    <source>
        <dbReference type="ARBA" id="ARBA00022807"/>
    </source>
</evidence>
<dbReference type="SUPFAM" id="SSF54001">
    <property type="entry name" value="Cysteine proteinases"/>
    <property type="match status" value="1"/>
</dbReference>
<dbReference type="GO" id="GO:0006508">
    <property type="term" value="P:proteolysis"/>
    <property type="evidence" value="ECO:0007669"/>
    <property type="project" value="UniProtKB-KW"/>
</dbReference>
<comment type="similarity">
    <text evidence="1">Belongs to the peptidase C40 family.</text>
</comment>
<dbReference type="OrthoDB" id="5177647at2"/>
<keyword evidence="4" id="KW-0788">Thiol protease</keyword>
<dbReference type="PANTHER" id="PTHR47359:SF3">
    <property type="entry name" value="NLP_P60 DOMAIN-CONTAINING PROTEIN-RELATED"/>
    <property type="match status" value="1"/>
</dbReference>
<feature type="domain" description="NlpC/P60" evidence="7">
    <location>
        <begin position="71"/>
        <end position="192"/>
    </location>
</feature>
<dbReference type="Gene3D" id="3.90.1720.10">
    <property type="entry name" value="endopeptidase domain like (from Nostoc punctiforme)"/>
    <property type="match status" value="1"/>
</dbReference>
<keyword evidence="3" id="KW-0378">Hydrolase</keyword>
<dbReference type="Proteomes" id="UP000297948">
    <property type="component" value="Unassembled WGS sequence"/>
</dbReference>
<dbReference type="PANTHER" id="PTHR47359">
    <property type="entry name" value="PEPTIDOGLYCAN DL-ENDOPEPTIDASE CWLO"/>
    <property type="match status" value="1"/>
</dbReference>
<feature type="compositionally biased region" description="Basic and acidic residues" evidence="5">
    <location>
        <begin position="39"/>
        <end position="52"/>
    </location>
</feature>